<evidence type="ECO:0000256" key="5">
    <source>
        <dbReference type="ARBA" id="ARBA00023040"/>
    </source>
</evidence>
<proteinExistence type="inferred from homology"/>
<dbReference type="PANTHER" id="PTHR24243">
    <property type="entry name" value="G-PROTEIN COUPLED RECEPTOR"/>
    <property type="match status" value="1"/>
</dbReference>
<keyword evidence="4 10" id="KW-1133">Transmembrane helix</keyword>
<keyword evidence="3 9" id="KW-0812">Transmembrane</keyword>
<feature type="domain" description="G-protein coupled receptors family 1 profile" evidence="11">
    <location>
        <begin position="54"/>
        <end position="267"/>
    </location>
</feature>
<evidence type="ECO:0000256" key="3">
    <source>
        <dbReference type="ARBA" id="ARBA00022692"/>
    </source>
</evidence>
<feature type="transmembrane region" description="Helical" evidence="10">
    <location>
        <begin position="199"/>
        <end position="219"/>
    </location>
</feature>
<keyword evidence="6 10" id="KW-0472">Membrane</keyword>
<dbReference type="Proteomes" id="UP001558652">
    <property type="component" value="Unassembled WGS sequence"/>
</dbReference>
<evidence type="ECO:0000256" key="8">
    <source>
        <dbReference type="ARBA" id="ARBA00023224"/>
    </source>
</evidence>
<evidence type="ECO:0000313" key="13">
    <source>
        <dbReference type="Proteomes" id="UP001558652"/>
    </source>
</evidence>
<feature type="transmembrane region" description="Helical" evidence="10">
    <location>
        <begin position="157"/>
        <end position="179"/>
    </location>
</feature>
<evidence type="ECO:0000256" key="7">
    <source>
        <dbReference type="ARBA" id="ARBA00023170"/>
    </source>
</evidence>
<comment type="caution">
    <text evidence="12">The sequence shown here is derived from an EMBL/GenBank/DDBJ whole genome shotgun (WGS) entry which is preliminary data.</text>
</comment>
<dbReference type="PROSITE" id="PS50262">
    <property type="entry name" value="G_PROTEIN_RECEP_F1_2"/>
    <property type="match status" value="1"/>
</dbReference>
<feature type="transmembrane region" description="Helical" evidence="10">
    <location>
        <begin position="42"/>
        <end position="63"/>
    </location>
</feature>
<keyword evidence="13" id="KW-1185">Reference proteome</keyword>
<dbReference type="InterPro" id="IPR017452">
    <property type="entry name" value="GPCR_Rhodpsn_7TM"/>
</dbReference>
<comment type="subcellular location">
    <subcellularLocation>
        <location evidence="1">Membrane</location>
        <topology evidence="1">Multi-pass membrane protein</topology>
    </subcellularLocation>
</comment>
<comment type="similarity">
    <text evidence="2 9">Belongs to the G-protein coupled receptor 1 family.</text>
</comment>
<gene>
    <name evidence="12" type="ORF">AAG570_012601</name>
</gene>
<dbReference type="InterPro" id="IPR000276">
    <property type="entry name" value="GPCR_Rhodpsn"/>
</dbReference>
<keyword evidence="7 9" id="KW-0675">Receptor</keyword>
<dbReference type="Pfam" id="PF00001">
    <property type="entry name" value="7tm_1"/>
    <property type="match status" value="1"/>
</dbReference>
<dbReference type="GO" id="GO:0016020">
    <property type="term" value="C:membrane"/>
    <property type="evidence" value="ECO:0007669"/>
    <property type="project" value="UniProtKB-SubCell"/>
</dbReference>
<keyword evidence="8 9" id="KW-0807">Transducer</keyword>
<evidence type="ECO:0000256" key="1">
    <source>
        <dbReference type="ARBA" id="ARBA00004141"/>
    </source>
</evidence>
<feature type="transmembrane region" description="Helical" evidence="10">
    <location>
        <begin position="115"/>
        <end position="137"/>
    </location>
</feature>
<dbReference type="PANTHER" id="PTHR24243:SF230">
    <property type="entry name" value="G-PROTEIN COUPLED RECEPTORS FAMILY 1 PROFILE DOMAIN-CONTAINING PROTEIN"/>
    <property type="match status" value="1"/>
</dbReference>
<evidence type="ECO:0000256" key="4">
    <source>
        <dbReference type="ARBA" id="ARBA00022989"/>
    </source>
</evidence>
<evidence type="ECO:0000256" key="9">
    <source>
        <dbReference type="RuleBase" id="RU000688"/>
    </source>
</evidence>
<protein>
    <recommendedName>
        <fullName evidence="11">G-protein coupled receptors family 1 profile domain-containing protein</fullName>
    </recommendedName>
</protein>
<dbReference type="EMBL" id="JBFDAA010000008">
    <property type="protein sequence ID" value="KAL1129656.1"/>
    <property type="molecule type" value="Genomic_DNA"/>
</dbReference>
<sequence>MGIFKNLSGGNNSWNLAEWLRDGGQYDACQHLLGVLDVFHTYYIPAIILLGLVGNLLSCIVFLNTHLRLRSSSYYLAALAVADFGFLAVLLLVWLNNNSGLRLFDKEGWCQCLVYLSSVCSFLSVWLIVAFTVERFIAVQYPLHRPHVCTVARAKAIVTGLVSFAFVSHGYSFVTAGLVRVHGVEVCELREGYDEAMRFISIVDSLMTLVLPLGLILLMNGMITRNLVNFGRGFKRDEPRSHVSSLSYRPSFRLNRLPTTVSTVVNS</sequence>
<dbReference type="PROSITE" id="PS00237">
    <property type="entry name" value="G_PROTEIN_RECEP_F1_1"/>
    <property type="match status" value="1"/>
</dbReference>
<evidence type="ECO:0000256" key="10">
    <source>
        <dbReference type="SAM" id="Phobius"/>
    </source>
</evidence>
<dbReference type="GO" id="GO:0004930">
    <property type="term" value="F:G protein-coupled receptor activity"/>
    <property type="evidence" value="ECO:0007669"/>
    <property type="project" value="UniProtKB-KW"/>
</dbReference>
<organism evidence="12 13">
    <name type="scientific">Ranatra chinensis</name>
    <dbReference type="NCBI Taxonomy" id="642074"/>
    <lineage>
        <taxon>Eukaryota</taxon>
        <taxon>Metazoa</taxon>
        <taxon>Ecdysozoa</taxon>
        <taxon>Arthropoda</taxon>
        <taxon>Hexapoda</taxon>
        <taxon>Insecta</taxon>
        <taxon>Pterygota</taxon>
        <taxon>Neoptera</taxon>
        <taxon>Paraneoptera</taxon>
        <taxon>Hemiptera</taxon>
        <taxon>Heteroptera</taxon>
        <taxon>Panheteroptera</taxon>
        <taxon>Nepomorpha</taxon>
        <taxon>Nepidae</taxon>
        <taxon>Ranatrinae</taxon>
        <taxon>Ranatra</taxon>
    </lineage>
</organism>
<accession>A0ABD0YEB5</accession>
<reference evidence="12 13" key="1">
    <citation type="submission" date="2024-07" db="EMBL/GenBank/DDBJ databases">
        <title>Chromosome-level genome assembly of the water stick insect Ranatra chinensis (Heteroptera: Nepidae).</title>
        <authorList>
            <person name="Liu X."/>
        </authorList>
    </citation>
    <scope>NUCLEOTIDE SEQUENCE [LARGE SCALE GENOMIC DNA]</scope>
    <source>
        <strain evidence="12">Cailab_2021Rc</strain>
        <tissue evidence="12">Muscle</tissue>
    </source>
</reference>
<dbReference type="Gene3D" id="1.20.1070.10">
    <property type="entry name" value="Rhodopsin 7-helix transmembrane proteins"/>
    <property type="match status" value="1"/>
</dbReference>
<feature type="transmembrane region" description="Helical" evidence="10">
    <location>
        <begin position="75"/>
        <end position="95"/>
    </location>
</feature>
<dbReference type="PRINTS" id="PR00237">
    <property type="entry name" value="GPCRRHODOPSN"/>
</dbReference>
<dbReference type="AlphaFoldDB" id="A0ABD0YEB5"/>
<evidence type="ECO:0000259" key="11">
    <source>
        <dbReference type="PROSITE" id="PS50262"/>
    </source>
</evidence>
<evidence type="ECO:0000256" key="2">
    <source>
        <dbReference type="ARBA" id="ARBA00010663"/>
    </source>
</evidence>
<dbReference type="SUPFAM" id="SSF81321">
    <property type="entry name" value="Family A G protein-coupled receptor-like"/>
    <property type="match status" value="1"/>
</dbReference>
<evidence type="ECO:0000256" key="6">
    <source>
        <dbReference type="ARBA" id="ARBA00023136"/>
    </source>
</evidence>
<evidence type="ECO:0000313" key="12">
    <source>
        <dbReference type="EMBL" id="KAL1129656.1"/>
    </source>
</evidence>
<keyword evidence="5 9" id="KW-0297">G-protein coupled receptor</keyword>
<name>A0ABD0YEB5_9HEMI</name>